<comment type="caution">
    <text evidence="1">The sequence shown here is derived from an EMBL/GenBank/DDBJ whole genome shotgun (WGS) entry which is preliminary data.</text>
</comment>
<dbReference type="Proteomes" id="UP000050525">
    <property type="component" value="Unassembled WGS sequence"/>
</dbReference>
<keyword evidence="2" id="KW-1185">Reference proteome</keyword>
<accession>A0A151PDJ4</accession>
<dbReference type="AlphaFoldDB" id="A0A151PDJ4"/>
<organism evidence="1 2">
    <name type="scientific">Alligator mississippiensis</name>
    <name type="common">American alligator</name>
    <dbReference type="NCBI Taxonomy" id="8496"/>
    <lineage>
        <taxon>Eukaryota</taxon>
        <taxon>Metazoa</taxon>
        <taxon>Chordata</taxon>
        <taxon>Craniata</taxon>
        <taxon>Vertebrata</taxon>
        <taxon>Euteleostomi</taxon>
        <taxon>Archelosauria</taxon>
        <taxon>Archosauria</taxon>
        <taxon>Crocodylia</taxon>
        <taxon>Alligatoridae</taxon>
        <taxon>Alligatorinae</taxon>
        <taxon>Alligator</taxon>
    </lineage>
</organism>
<gene>
    <name evidence="1" type="ORF">Y1Q_0013986</name>
</gene>
<proteinExistence type="predicted"/>
<sequence length="95" mass="10948">MPQARAVRPRLAEGSKSVSKLCVKYQKLQLHSHMDPLQAAQPSSECSTGTLHQIPFPEWTVSHYTFRRDDPSPGIALDFKFKCFFKSLWRRKSRA</sequence>
<reference evidence="1 2" key="1">
    <citation type="journal article" date="2012" name="Genome Biol.">
        <title>Sequencing three crocodilian genomes to illuminate the evolution of archosaurs and amniotes.</title>
        <authorList>
            <person name="St John J.A."/>
            <person name="Braun E.L."/>
            <person name="Isberg S.R."/>
            <person name="Miles L.G."/>
            <person name="Chong A.Y."/>
            <person name="Gongora J."/>
            <person name="Dalzell P."/>
            <person name="Moran C."/>
            <person name="Bed'hom B."/>
            <person name="Abzhanov A."/>
            <person name="Burgess S.C."/>
            <person name="Cooksey A.M."/>
            <person name="Castoe T.A."/>
            <person name="Crawford N.G."/>
            <person name="Densmore L.D."/>
            <person name="Drew J.C."/>
            <person name="Edwards S.V."/>
            <person name="Faircloth B.C."/>
            <person name="Fujita M.K."/>
            <person name="Greenwold M.J."/>
            <person name="Hoffmann F.G."/>
            <person name="Howard J.M."/>
            <person name="Iguchi T."/>
            <person name="Janes D.E."/>
            <person name="Khan S.Y."/>
            <person name="Kohno S."/>
            <person name="de Koning A.J."/>
            <person name="Lance S.L."/>
            <person name="McCarthy F.M."/>
            <person name="McCormack J.E."/>
            <person name="Merchant M.E."/>
            <person name="Peterson D.G."/>
            <person name="Pollock D.D."/>
            <person name="Pourmand N."/>
            <person name="Raney B.J."/>
            <person name="Roessler K.A."/>
            <person name="Sanford J.R."/>
            <person name="Sawyer R.H."/>
            <person name="Schmidt C.J."/>
            <person name="Triplett E.W."/>
            <person name="Tuberville T.D."/>
            <person name="Venegas-Anaya M."/>
            <person name="Howard J.T."/>
            <person name="Jarvis E.D."/>
            <person name="Guillette L.J.Jr."/>
            <person name="Glenn T.C."/>
            <person name="Green R.E."/>
            <person name="Ray D.A."/>
        </authorList>
    </citation>
    <scope>NUCLEOTIDE SEQUENCE [LARGE SCALE GENOMIC DNA]</scope>
    <source>
        <strain evidence="1">KSC_2009_1</strain>
    </source>
</reference>
<evidence type="ECO:0000313" key="1">
    <source>
        <dbReference type="EMBL" id="KYO47068.1"/>
    </source>
</evidence>
<evidence type="ECO:0000313" key="2">
    <source>
        <dbReference type="Proteomes" id="UP000050525"/>
    </source>
</evidence>
<dbReference type="EMBL" id="AKHW03000483">
    <property type="protein sequence ID" value="KYO47068.1"/>
    <property type="molecule type" value="Genomic_DNA"/>
</dbReference>
<protein>
    <submittedName>
        <fullName evidence="1">Uncharacterized protein</fullName>
    </submittedName>
</protein>
<name>A0A151PDJ4_ALLMI</name>